<dbReference type="PANTHER" id="PTHR14136:SF17">
    <property type="entry name" value="BTB_POZ DOMAIN-CONTAINING PROTEIN KCTD9"/>
    <property type="match status" value="1"/>
</dbReference>
<protein>
    <submittedName>
        <fullName evidence="2">Type III effector pipB2</fullName>
    </submittedName>
</protein>
<evidence type="ECO:0000313" key="4">
    <source>
        <dbReference type="Proteomes" id="UP000255050"/>
    </source>
</evidence>
<reference evidence="3 4" key="1">
    <citation type="submission" date="2018-06" db="EMBL/GenBank/DDBJ databases">
        <authorList>
            <consortium name="Pathogen Informatics"/>
            <person name="Doyle S."/>
        </authorList>
    </citation>
    <scope>NUCLEOTIDE SEQUENCE [LARGE SCALE GENOMIC DNA]</scope>
    <source>
        <strain evidence="2 3">NCTC11685</strain>
        <strain evidence="1 4">NCTC11694</strain>
    </source>
</reference>
<dbReference type="PANTHER" id="PTHR14136">
    <property type="entry name" value="BTB_POZ DOMAIN-CONTAINING PROTEIN KCTD9"/>
    <property type="match status" value="1"/>
</dbReference>
<dbReference type="SUPFAM" id="SSF141571">
    <property type="entry name" value="Pentapeptide repeat-like"/>
    <property type="match status" value="1"/>
</dbReference>
<sequence>MKHQYNPITKEELKAKLQSHSCWVQDNATGERLDLSMFDLSNMDLRGAYLLEAVAEDACFDGANLSGAVASFANMSGSSFKNANLSNSIFKFSDFSDCDFKNAKIENSILWYSDFNRAQFKNAKMNGVKTSGAKFEEAILYQSLIIIQGERYRIAISDKSFAQVGCEHHSVSEWRSFEKNEIFLMDGRAALKFYPRLLDILDFYTGKGPRPDWVGEVAND</sequence>
<dbReference type="Pfam" id="PF00805">
    <property type="entry name" value="Pentapeptide"/>
    <property type="match status" value="1"/>
</dbReference>
<dbReference type="Proteomes" id="UP000254863">
    <property type="component" value="Unassembled WGS sequence"/>
</dbReference>
<evidence type="ECO:0000313" key="1">
    <source>
        <dbReference type="EMBL" id="STR38935.1"/>
    </source>
</evidence>
<organism evidence="2 3">
    <name type="scientific">Klebsiella michiganensis</name>
    <dbReference type="NCBI Taxonomy" id="1134687"/>
    <lineage>
        <taxon>Bacteria</taxon>
        <taxon>Pseudomonadati</taxon>
        <taxon>Pseudomonadota</taxon>
        <taxon>Gammaproteobacteria</taxon>
        <taxon>Enterobacterales</taxon>
        <taxon>Enterobacteriaceae</taxon>
        <taxon>Klebsiella/Raoultella group</taxon>
        <taxon>Klebsiella</taxon>
    </lineage>
</organism>
<comment type="caution">
    <text evidence="2">The sequence shown here is derived from an EMBL/GenBank/DDBJ whole genome shotgun (WGS) entry which is preliminary data.</text>
</comment>
<proteinExistence type="predicted"/>
<dbReference type="RefSeq" id="WP_267649554.1">
    <property type="nucleotide sequence ID" value="NZ_JAPNME010000014.1"/>
</dbReference>
<dbReference type="EMBL" id="UGMS01000001">
    <property type="protein sequence ID" value="STV71153.1"/>
    <property type="molecule type" value="Genomic_DNA"/>
</dbReference>
<evidence type="ECO:0000313" key="2">
    <source>
        <dbReference type="EMBL" id="STV71153.1"/>
    </source>
</evidence>
<evidence type="ECO:0000313" key="3">
    <source>
        <dbReference type="Proteomes" id="UP000254863"/>
    </source>
</evidence>
<dbReference type="InterPro" id="IPR051082">
    <property type="entry name" value="Pentapeptide-BTB/POZ_domain"/>
</dbReference>
<dbReference type="Proteomes" id="UP000255050">
    <property type="component" value="Unassembled WGS sequence"/>
</dbReference>
<name>A0A7H4MYM2_9ENTR</name>
<accession>A0A7H4MYM2</accession>
<dbReference type="EMBL" id="UGJR01000002">
    <property type="protein sequence ID" value="STR38935.1"/>
    <property type="molecule type" value="Genomic_DNA"/>
</dbReference>
<gene>
    <name evidence="2" type="primary">pipB2</name>
    <name evidence="2" type="ORF">NCTC11685_00085</name>
    <name evidence="1" type="ORF">NCTC11694_00072</name>
</gene>
<dbReference type="Gene3D" id="2.160.20.80">
    <property type="entry name" value="E3 ubiquitin-protein ligase SopA"/>
    <property type="match status" value="1"/>
</dbReference>
<dbReference type="AlphaFoldDB" id="A0A7H4MYM2"/>
<dbReference type="InterPro" id="IPR001646">
    <property type="entry name" value="5peptide_repeat"/>
</dbReference>